<feature type="signal peptide" evidence="1">
    <location>
        <begin position="1"/>
        <end position="18"/>
    </location>
</feature>
<name>A0A2T4C557_TRILO</name>
<organism evidence="2 3">
    <name type="scientific">Trichoderma longibrachiatum ATCC 18648</name>
    <dbReference type="NCBI Taxonomy" id="983965"/>
    <lineage>
        <taxon>Eukaryota</taxon>
        <taxon>Fungi</taxon>
        <taxon>Dikarya</taxon>
        <taxon>Ascomycota</taxon>
        <taxon>Pezizomycotina</taxon>
        <taxon>Sordariomycetes</taxon>
        <taxon>Hypocreomycetidae</taxon>
        <taxon>Hypocreales</taxon>
        <taxon>Hypocreaceae</taxon>
        <taxon>Trichoderma</taxon>
    </lineage>
</organism>
<proteinExistence type="predicted"/>
<dbReference type="AlphaFoldDB" id="A0A2T4C557"/>
<evidence type="ECO:0000256" key="1">
    <source>
        <dbReference type="SAM" id="SignalP"/>
    </source>
</evidence>
<dbReference type="Proteomes" id="UP000240760">
    <property type="component" value="Unassembled WGS sequence"/>
</dbReference>
<evidence type="ECO:0000313" key="3">
    <source>
        <dbReference type="Proteomes" id="UP000240760"/>
    </source>
</evidence>
<feature type="chain" id="PRO_5015437556" description="Secreted protein" evidence="1">
    <location>
        <begin position="19"/>
        <end position="130"/>
    </location>
</feature>
<reference evidence="2 3" key="1">
    <citation type="submission" date="2016-07" db="EMBL/GenBank/DDBJ databases">
        <title>Multiple horizontal gene transfer events from other fungi enriched the ability of initially mycotrophic Trichoderma (Ascomycota) to feed on dead plant biomass.</title>
        <authorList>
            <consortium name="DOE Joint Genome Institute"/>
            <person name="Aerts A."/>
            <person name="Atanasova L."/>
            <person name="Chenthamara K."/>
            <person name="Zhang J."/>
            <person name="Grujic M."/>
            <person name="Henrissat B."/>
            <person name="Kuo A."/>
            <person name="Salamov A."/>
            <person name="Lipzen A."/>
            <person name="Labutti K."/>
            <person name="Barry K."/>
            <person name="Miao Y."/>
            <person name="Rahimi M.J."/>
            <person name="Shen Q."/>
            <person name="Grigoriev I.V."/>
            <person name="Kubicek C.P."/>
            <person name="Druzhinina I.S."/>
        </authorList>
    </citation>
    <scope>NUCLEOTIDE SEQUENCE [LARGE SCALE GENOMIC DNA]</scope>
    <source>
        <strain evidence="2 3">ATCC 18648</strain>
    </source>
</reference>
<accession>A0A2T4C557</accession>
<keyword evidence="3" id="KW-1185">Reference proteome</keyword>
<dbReference type="EMBL" id="KZ679131">
    <property type="protein sequence ID" value="PTB76662.1"/>
    <property type="molecule type" value="Genomic_DNA"/>
</dbReference>
<keyword evidence="1" id="KW-0732">Signal</keyword>
<sequence>MVDAIFAVFLLLCSRVSPLLSPSFFLFSCSRWVFLLSMGFPALDGGCVRVCGVSRAFSAVDDDAGDEREGVAAMAQSSTLVFPRKKRRKIAALSYRRESVGRSIVGSATRLQLSLAGCKSKADEQKNDDE</sequence>
<protein>
    <recommendedName>
        <fullName evidence="4">Secreted protein</fullName>
    </recommendedName>
</protein>
<evidence type="ECO:0008006" key="4">
    <source>
        <dbReference type="Google" id="ProtNLM"/>
    </source>
</evidence>
<evidence type="ECO:0000313" key="2">
    <source>
        <dbReference type="EMBL" id="PTB76662.1"/>
    </source>
</evidence>
<gene>
    <name evidence="2" type="ORF">M440DRAFT_299522</name>
</gene>